<feature type="chain" id="PRO_5043008686" description="Gliding motility-associated C-terminal domain-containing protein" evidence="1">
    <location>
        <begin position="20"/>
        <end position="413"/>
    </location>
</feature>
<sequence>MKNLLLLSGLLLSPILLRAQTVLLNHPMVTVEENVTVHIIGNVEAQGNLDLNGQIEVEGSWLHSGTAAFNGQLVLSGDYTDTGTSQWSADSQLTLDGSLQNISGISQTMGILKLAGEGDKRFDQTLTIGQNLIMENGWLLADTVTLLDGAHIGQGHDNSYIIGWLSLKGNEKIYYPIGNENNYTPLIIKNLGGGELRLAIKGTLTSRSSDFIAGTNLQQLSGTHHWQVSWEEGSSQNTYLQLPFFDSEFNESPEDLNYLVVAEASANQRAFRSLGQSERIIIDGYEGIGSALSMSDTLGMSLYTLGVSTSFEEQTSFFIPNALIYQAALEDDRLIKIYSQDISGDEFLFRIYNTAGEIVHESFSFSQMSTQGWNGINIRNGNMVPPGVYNYLMTGRFNNGKIINHSGSVMVIH</sequence>
<keyword evidence="3" id="KW-1185">Reference proteome</keyword>
<dbReference type="Proteomes" id="UP001310022">
    <property type="component" value="Unassembled WGS sequence"/>
</dbReference>
<evidence type="ECO:0000313" key="2">
    <source>
        <dbReference type="EMBL" id="GJM62950.1"/>
    </source>
</evidence>
<evidence type="ECO:0008006" key="4">
    <source>
        <dbReference type="Google" id="ProtNLM"/>
    </source>
</evidence>
<gene>
    <name evidence="2" type="ORF">PEDI_35020</name>
</gene>
<evidence type="ECO:0000313" key="3">
    <source>
        <dbReference type="Proteomes" id="UP001310022"/>
    </source>
</evidence>
<dbReference type="RefSeq" id="WP_338238172.1">
    <property type="nucleotide sequence ID" value="NZ_BQKE01000002.1"/>
</dbReference>
<feature type="signal peptide" evidence="1">
    <location>
        <begin position="1"/>
        <end position="19"/>
    </location>
</feature>
<comment type="caution">
    <text evidence="2">The sequence shown here is derived from an EMBL/GenBank/DDBJ whole genome shotgun (WGS) entry which is preliminary data.</text>
</comment>
<evidence type="ECO:0000256" key="1">
    <source>
        <dbReference type="SAM" id="SignalP"/>
    </source>
</evidence>
<organism evidence="2 3">
    <name type="scientific">Persicobacter diffluens</name>
    <dbReference type="NCBI Taxonomy" id="981"/>
    <lineage>
        <taxon>Bacteria</taxon>
        <taxon>Pseudomonadati</taxon>
        <taxon>Bacteroidota</taxon>
        <taxon>Cytophagia</taxon>
        <taxon>Cytophagales</taxon>
        <taxon>Persicobacteraceae</taxon>
        <taxon>Persicobacter</taxon>
    </lineage>
</organism>
<proteinExistence type="predicted"/>
<dbReference type="EMBL" id="BQKE01000002">
    <property type="protein sequence ID" value="GJM62950.1"/>
    <property type="molecule type" value="Genomic_DNA"/>
</dbReference>
<name>A0AAN5AKK4_9BACT</name>
<protein>
    <recommendedName>
        <fullName evidence="4">Gliding motility-associated C-terminal domain-containing protein</fullName>
    </recommendedName>
</protein>
<dbReference type="AlphaFoldDB" id="A0AAN5AKK4"/>
<keyword evidence="1" id="KW-0732">Signal</keyword>
<reference evidence="2 3" key="1">
    <citation type="submission" date="2021-12" db="EMBL/GenBank/DDBJ databases">
        <title>Genome sequencing of bacteria with rrn-lacking chromosome and rrn-plasmid.</title>
        <authorList>
            <person name="Anda M."/>
            <person name="Iwasaki W."/>
        </authorList>
    </citation>
    <scope>NUCLEOTIDE SEQUENCE [LARGE SCALE GENOMIC DNA]</scope>
    <source>
        <strain evidence="2 3">NBRC 15940</strain>
    </source>
</reference>
<accession>A0AAN5AKK4</accession>